<accession>E4XZ97</accession>
<dbReference type="InterPro" id="IPR013083">
    <property type="entry name" value="Znf_RING/FYVE/PHD"/>
</dbReference>
<keyword evidence="2 4" id="KW-0863">Zinc-finger</keyword>
<dbReference type="Gene3D" id="3.30.40.10">
    <property type="entry name" value="Zinc/RING finger domain, C3HC4 (zinc finger)"/>
    <property type="match status" value="1"/>
</dbReference>
<dbReference type="EMBL" id="FN653387">
    <property type="protein sequence ID" value="CBY14959.1"/>
    <property type="molecule type" value="Genomic_DNA"/>
</dbReference>
<feature type="coiled-coil region" evidence="5">
    <location>
        <begin position="1"/>
        <end position="28"/>
    </location>
</feature>
<evidence type="ECO:0000256" key="2">
    <source>
        <dbReference type="ARBA" id="ARBA00022771"/>
    </source>
</evidence>
<organism evidence="7">
    <name type="scientific">Oikopleura dioica</name>
    <name type="common">Tunicate</name>
    <dbReference type="NCBI Taxonomy" id="34765"/>
    <lineage>
        <taxon>Eukaryota</taxon>
        <taxon>Metazoa</taxon>
        <taxon>Chordata</taxon>
        <taxon>Tunicata</taxon>
        <taxon>Appendicularia</taxon>
        <taxon>Copelata</taxon>
        <taxon>Oikopleuridae</taxon>
        <taxon>Oikopleura</taxon>
    </lineage>
</organism>
<protein>
    <recommendedName>
        <fullName evidence="6">RING-type domain-containing protein</fullName>
    </recommendedName>
</protein>
<dbReference type="PROSITE" id="PS50089">
    <property type="entry name" value="ZF_RING_2"/>
    <property type="match status" value="1"/>
</dbReference>
<keyword evidence="3" id="KW-0862">Zinc</keyword>
<keyword evidence="1" id="KW-0479">Metal-binding</keyword>
<evidence type="ECO:0000256" key="3">
    <source>
        <dbReference type="ARBA" id="ARBA00022833"/>
    </source>
</evidence>
<evidence type="ECO:0000256" key="5">
    <source>
        <dbReference type="SAM" id="Coils"/>
    </source>
</evidence>
<dbReference type="Proteomes" id="UP000001307">
    <property type="component" value="Unassembled WGS sequence"/>
</dbReference>
<dbReference type="OrthoDB" id="6329076at2759"/>
<evidence type="ECO:0000259" key="6">
    <source>
        <dbReference type="PROSITE" id="PS50089"/>
    </source>
</evidence>
<evidence type="ECO:0000313" key="8">
    <source>
        <dbReference type="Proteomes" id="UP000001307"/>
    </source>
</evidence>
<dbReference type="InParanoid" id="E4XZ97"/>
<keyword evidence="8" id="KW-1185">Reference proteome</keyword>
<keyword evidence="5" id="KW-0175">Coiled coil</keyword>
<dbReference type="AlphaFoldDB" id="E4XZ97"/>
<dbReference type="GO" id="GO:0008270">
    <property type="term" value="F:zinc ion binding"/>
    <property type="evidence" value="ECO:0007669"/>
    <property type="project" value="UniProtKB-KW"/>
</dbReference>
<gene>
    <name evidence="7" type="ORF">GSOID_T00010056001</name>
</gene>
<dbReference type="InterPro" id="IPR001841">
    <property type="entry name" value="Znf_RING"/>
</dbReference>
<evidence type="ECO:0000256" key="1">
    <source>
        <dbReference type="ARBA" id="ARBA00022723"/>
    </source>
</evidence>
<proteinExistence type="predicted"/>
<dbReference type="SUPFAM" id="SSF57850">
    <property type="entry name" value="RING/U-box"/>
    <property type="match status" value="1"/>
</dbReference>
<dbReference type="Pfam" id="PF14634">
    <property type="entry name" value="zf-RING_5"/>
    <property type="match status" value="1"/>
</dbReference>
<evidence type="ECO:0000256" key="4">
    <source>
        <dbReference type="PROSITE-ProRule" id="PRU00175"/>
    </source>
</evidence>
<dbReference type="SMART" id="SM00184">
    <property type="entry name" value="RING"/>
    <property type="match status" value="1"/>
</dbReference>
<reference evidence="7" key="1">
    <citation type="journal article" date="2010" name="Science">
        <title>Plasticity of animal genome architecture unmasked by rapid evolution of a pelagic tunicate.</title>
        <authorList>
            <person name="Denoeud F."/>
            <person name="Henriet S."/>
            <person name="Mungpakdee S."/>
            <person name="Aury J.M."/>
            <person name="Da Silva C."/>
            <person name="Brinkmann H."/>
            <person name="Mikhaleva J."/>
            <person name="Olsen L.C."/>
            <person name="Jubin C."/>
            <person name="Canestro C."/>
            <person name="Bouquet J.M."/>
            <person name="Danks G."/>
            <person name="Poulain J."/>
            <person name="Campsteijn C."/>
            <person name="Adamski M."/>
            <person name="Cross I."/>
            <person name="Yadetie F."/>
            <person name="Muffato M."/>
            <person name="Louis A."/>
            <person name="Butcher S."/>
            <person name="Tsagkogeorga G."/>
            <person name="Konrad A."/>
            <person name="Singh S."/>
            <person name="Jensen M.F."/>
            <person name="Cong E.H."/>
            <person name="Eikeseth-Otteraa H."/>
            <person name="Noel B."/>
            <person name="Anthouard V."/>
            <person name="Porcel B.M."/>
            <person name="Kachouri-Lafond R."/>
            <person name="Nishino A."/>
            <person name="Ugolini M."/>
            <person name="Chourrout P."/>
            <person name="Nishida H."/>
            <person name="Aasland R."/>
            <person name="Huzurbazar S."/>
            <person name="Westhof E."/>
            <person name="Delsuc F."/>
            <person name="Lehrach H."/>
            <person name="Reinhardt R."/>
            <person name="Weissenbach J."/>
            <person name="Roy S.W."/>
            <person name="Artiguenave F."/>
            <person name="Postlethwait J.H."/>
            <person name="Manak J.R."/>
            <person name="Thompson E.M."/>
            <person name="Jaillon O."/>
            <person name="Du Pasquier L."/>
            <person name="Boudinot P."/>
            <person name="Liberles D.A."/>
            <person name="Volff J.N."/>
            <person name="Philippe H."/>
            <person name="Lenhard B."/>
            <person name="Roest Crollius H."/>
            <person name="Wincker P."/>
            <person name="Chourrout D."/>
        </authorList>
    </citation>
    <scope>NUCLEOTIDE SEQUENCE [LARGE SCALE GENOMIC DNA]</scope>
</reference>
<sequence>MEDEKKAEKEYKERANEAQKAKDVFEKAHQIRNETQEKVRLASLAVAQEFQAQEKPVQQRTECNICFEEFNGEERKESVLHCGHRSCYKCLAELPNKLCPICRKEYTSEQIIKFF</sequence>
<feature type="domain" description="RING-type" evidence="6">
    <location>
        <begin position="63"/>
        <end position="103"/>
    </location>
</feature>
<name>E4XZ97_OIKDI</name>
<evidence type="ECO:0000313" key="7">
    <source>
        <dbReference type="EMBL" id="CBY14959.1"/>
    </source>
</evidence>